<sequence length="181" mass="19731" precursor="true">MQLKMWVLSGAALALWLAPLTALDKRIGWHKSMQGLSLFGAVACAITAGNIARKLAEESEIEEIKTRAITADVIDEISTSAYVSQQQRQQEAELILTSPGVDVEASRQALEAIYSNDLQDTASASEHPDYPIYLEVCKSMEAGKSVTWIVENVLKMGGRKFSEGKAKLQDLLNQFEGGDDG</sequence>
<reference evidence="1 2" key="1">
    <citation type="submission" date="2012-05" db="EMBL/GenBank/DDBJ databases">
        <title>Finished chromosome of genome of Oscillatoria sp. PCC 7112.</title>
        <authorList>
            <consortium name="US DOE Joint Genome Institute"/>
            <person name="Gugger M."/>
            <person name="Coursin T."/>
            <person name="Rippka R."/>
            <person name="Tandeau De Marsac N."/>
            <person name="Huntemann M."/>
            <person name="Wei C.-L."/>
            <person name="Han J."/>
            <person name="Detter J.C."/>
            <person name="Han C."/>
            <person name="Tapia R."/>
            <person name="Davenport K."/>
            <person name="Daligault H."/>
            <person name="Erkkila T."/>
            <person name="Gu W."/>
            <person name="Munk A.C.C."/>
            <person name="Teshima H."/>
            <person name="Xu Y."/>
            <person name="Chain P."/>
            <person name="Chen A."/>
            <person name="Krypides N."/>
            <person name="Mavromatis K."/>
            <person name="Markowitz V."/>
            <person name="Szeto E."/>
            <person name="Ivanova N."/>
            <person name="Mikhailova N."/>
            <person name="Ovchinnikova G."/>
            <person name="Pagani I."/>
            <person name="Pati A."/>
            <person name="Goodwin L."/>
            <person name="Peters L."/>
            <person name="Pitluck S."/>
            <person name="Woyke T."/>
            <person name="Kerfeld C."/>
        </authorList>
    </citation>
    <scope>NUCLEOTIDE SEQUENCE [LARGE SCALE GENOMIC DNA]</scope>
    <source>
        <strain evidence="1 2">PCC 7112</strain>
    </source>
</reference>
<evidence type="ECO:0000313" key="1">
    <source>
        <dbReference type="EMBL" id="AFZ05360.1"/>
    </source>
</evidence>
<dbReference type="EMBL" id="CP003614">
    <property type="protein sequence ID" value="AFZ05360.1"/>
    <property type="molecule type" value="Genomic_DNA"/>
</dbReference>
<dbReference type="STRING" id="179408.Osc7112_0773"/>
<proteinExistence type="predicted"/>
<dbReference type="RefSeq" id="WP_015174690.1">
    <property type="nucleotide sequence ID" value="NC_019729.1"/>
</dbReference>
<gene>
    <name evidence="1" type="ORF">Osc7112_0773</name>
</gene>
<evidence type="ECO:0000313" key="2">
    <source>
        <dbReference type="Proteomes" id="UP000010478"/>
    </source>
</evidence>
<name>K9VDM1_9CYAN</name>
<dbReference type="KEGG" id="oni:Osc7112_0773"/>
<keyword evidence="2" id="KW-1185">Reference proteome</keyword>
<dbReference type="Proteomes" id="UP000010478">
    <property type="component" value="Chromosome"/>
</dbReference>
<dbReference type="OrthoDB" id="486024at2"/>
<organism evidence="1 2">
    <name type="scientific">Phormidium nigroviride PCC 7112</name>
    <dbReference type="NCBI Taxonomy" id="179408"/>
    <lineage>
        <taxon>Bacteria</taxon>
        <taxon>Bacillati</taxon>
        <taxon>Cyanobacteriota</taxon>
        <taxon>Cyanophyceae</taxon>
        <taxon>Oscillatoriophycideae</taxon>
        <taxon>Oscillatoriales</taxon>
        <taxon>Oscillatoriaceae</taxon>
        <taxon>Phormidium</taxon>
    </lineage>
</organism>
<dbReference type="AlphaFoldDB" id="K9VDM1"/>
<dbReference type="HOGENOM" id="CLU_1395118_0_0_3"/>
<accession>K9VDM1</accession>
<protein>
    <submittedName>
        <fullName evidence="1">Uncharacterized protein</fullName>
    </submittedName>
</protein>